<dbReference type="SMART" id="SM00356">
    <property type="entry name" value="ZnF_C3H1"/>
    <property type="match status" value="3"/>
</dbReference>
<evidence type="ECO:0000256" key="1">
    <source>
        <dbReference type="PROSITE-ProRule" id="PRU00723"/>
    </source>
</evidence>
<dbReference type="SMART" id="SM01162">
    <property type="entry name" value="DUF1771"/>
    <property type="match status" value="1"/>
</dbReference>
<dbReference type="GO" id="GO:0008270">
    <property type="term" value="F:zinc ion binding"/>
    <property type="evidence" value="ECO:0007669"/>
    <property type="project" value="UniProtKB-KW"/>
</dbReference>
<feature type="zinc finger region" description="C3H1-type" evidence="1">
    <location>
        <begin position="110"/>
        <end position="136"/>
    </location>
</feature>
<dbReference type="Gene3D" id="3.30.1370.210">
    <property type="match status" value="1"/>
</dbReference>
<dbReference type="SUPFAM" id="SSF160443">
    <property type="entry name" value="SMR domain-like"/>
    <property type="match status" value="1"/>
</dbReference>
<protein>
    <submittedName>
        <fullName evidence="5">Small MutS related family protein</fullName>
    </submittedName>
</protein>
<keyword evidence="1" id="KW-0479">Metal-binding</keyword>
<dbReference type="InterPro" id="IPR036063">
    <property type="entry name" value="Smr_dom_sf"/>
</dbReference>
<dbReference type="GeneID" id="14874949"/>
<feature type="region of interest" description="Disordered" evidence="2">
    <location>
        <begin position="60"/>
        <end position="92"/>
    </location>
</feature>
<keyword evidence="6" id="KW-1185">Reference proteome</keyword>
<gene>
    <name evidence="5" type="ORF">DFA_04842</name>
</gene>
<dbReference type="AlphaFoldDB" id="F4PM09"/>
<dbReference type="KEGG" id="dfa:DFA_04842"/>
<accession>F4PM09</accession>
<organism evidence="5 6">
    <name type="scientific">Cavenderia fasciculata</name>
    <name type="common">Slime mold</name>
    <name type="synonym">Dictyostelium fasciculatum</name>
    <dbReference type="NCBI Taxonomy" id="261658"/>
    <lineage>
        <taxon>Eukaryota</taxon>
        <taxon>Amoebozoa</taxon>
        <taxon>Evosea</taxon>
        <taxon>Eumycetozoa</taxon>
        <taxon>Dictyostelia</taxon>
        <taxon>Acytosteliales</taxon>
        <taxon>Cavenderiaceae</taxon>
        <taxon>Cavenderia</taxon>
    </lineage>
</organism>
<feature type="region of interest" description="Disordered" evidence="2">
    <location>
        <begin position="376"/>
        <end position="402"/>
    </location>
</feature>
<dbReference type="Proteomes" id="UP000007797">
    <property type="component" value="Unassembled WGS sequence"/>
</dbReference>
<dbReference type="PANTHER" id="PTHR46651">
    <property type="entry name" value="POLYADENYLATE-BINDING PROTEIN-INTERACTING PROTEIN 7"/>
    <property type="match status" value="1"/>
</dbReference>
<feature type="domain" description="C3H1-type" evidence="3">
    <location>
        <begin position="163"/>
        <end position="189"/>
    </location>
</feature>
<feature type="compositionally biased region" description="Low complexity" evidence="2">
    <location>
        <begin position="319"/>
        <end position="330"/>
    </location>
</feature>
<dbReference type="PROSITE" id="PS50103">
    <property type="entry name" value="ZF_C3H1"/>
    <property type="match status" value="2"/>
</dbReference>
<dbReference type="InterPro" id="IPR002625">
    <property type="entry name" value="Smr_dom"/>
</dbReference>
<feature type="zinc finger region" description="C3H1-type" evidence="1">
    <location>
        <begin position="163"/>
        <end position="189"/>
    </location>
</feature>
<sequence length="581" mass="66529">MEDEEAAVQSPYDMLEMIFPTIGREHIAKELEANYYDLLRTLYKLLQSDDYAEDVQPGHMINEQFPNNQNNNNNYDNNNNYNNNNNNNNNELVVGQSTELDTQIFQKKFIPIPVACRFFMEGACVNENCRFIHDDSVKPKVTTVCKYFLNGQCFVKGCPFKHSRETVLCKYWLRGTCCKRDCIFSHQIDQTVHTYTMTQADKNATIGNTYNGTAESTAKQLSSNFEKNFPTLGGGGGSGTSNKNTKKSFNNQNNNNNQNTNQNNNNSQQESLTQITTENTNNNNNNNNNQNQNQQRKTIQQTDQFPTLSMGGHQRKNRNNYNNNNNNNYNHSTSVDSIDMNYKIKIGQLENMFKNIQLDTIIKELECNENDFEKTKDSLKSRYGVSSPQNISTKSTSSVADDDRNYYGDAPLSNIKVQENVAFGKSFVWSDTGEYVSSLYILHRDEAIKHARERNRLFSLAAMAFNNGDHSTARQLSHQGHDHNRLMRELHEKAKQEIFKQRNVGHGNDMIDLHGLHVREAIEILENYLGVSSPLYIIVGTGHHTNQARLPNKVKEFITNQGYKYQDCSTDGREGMIMVYR</sequence>
<feature type="domain" description="C3H1-type" evidence="3">
    <location>
        <begin position="110"/>
        <end position="136"/>
    </location>
</feature>
<dbReference type="PANTHER" id="PTHR46651:SF1">
    <property type="entry name" value="SMALL MUTS RELATED FAMILY PROTEIN"/>
    <property type="match status" value="1"/>
</dbReference>
<dbReference type="SMART" id="SM00463">
    <property type="entry name" value="SMR"/>
    <property type="match status" value="1"/>
</dbReference>
<dbReference type="EMBL" id="GL883008">
    <property type="protein sequence ID" value="EGG22712.1"/>
    <property type="molecule type" value="Genomic_DNA"/>
</dbReference>
<dbReference type="Gene3D" id="3.30.1370.110">
    <property type="match status" value="1"/>
</dbReference>
<dbReference type="InterPro" id="IPR053242">
    <property type="entry name" value="PAM2-like_domain"/>
</dbReference>
<proteinExistence type="predicted"/>
<keyword evidence="1" id="KW-0862">Zinc</keyword>
<dbReference type="Pfam" id="PF08590">
    <property type="entry name" value="DUF1771"/>
    <property type="match status" value="1"/>
</dbReference>
<dbReference type="OMA" id="NCPYRHS"/>
<dbReference type="InterPro" id="IPR013899">
    <property type="entry name" value="DUF1771"/>
</dbReference>
<keyword evidence="1" id="KW-0863">Zinc-finger</keyword>
<reference evidence="6" key="1">
    <citation type="journal article" date="2011" name="Genome Res.">
        <title>Phylogeny-wide analysis of social amoeba genomes highlights ancient origins for complex intercellular communication.</title>
        <authorList>
            <person name="Heidel A.J."/>
            <person name="Lawal H.M."/>
            <person name="Felder M."/>
            <person name="Schilde C."/>
            <person name="Helps N.R."/>
            <person name="Tunggal B."/>
            <person name="Rivero F."/>
            <person name="John U."/>
            <person name="Schleicher M."/>
            <person name="Eichinger L."/>
            <person name="Platzer M."/>
            <person name="Noegel A.A."/>
            <person name="Schaap P."/>
            <person name="Gloeckner G."/>
        </authorList>
    </citation>
    <scope>NUCLEOTIDE SEQUENCE [LARGE SCALE GENOMIC DNA]</scope>
    <source>
        <strain evidence="6">SH3</strain>
    </source>
</reference>
<dbReference type="InterPro" id="IPR000571">
    <property type="entry name" value="Znf_CCCH"/>
</dbReference>
<feature type="domain" description="Smr" evidence="4">
    <location>
        <begin position="511"/>
        <end position="581"/>
    </location>
</feature>
<evidence type="ECO:0000259" key="4">
    <source>
        <dbReference type="PROSITE" id="PS50828"/>
    </source>
</evidence>
<feature type="compositionally biased region" description="Polar residues" evidence="2">
    <location>
        <begin position="384"/>
        <end position="399"/>
    </location>
</feature>
<feature type="region of interest" description="Disordered" evidence="2">
    <location>
        <begin position="225"/>
        <end position="332"/>
    </location>
</feature>
<evidence type="ECO:0000259" key="3">
    <source>
        <dbReference type="PROSITE" id="PS50103"/>
    </source>
</evidence>
<dbReference type="STRING" id="1054147.F4PM09"/>
<dbReference type="PROSITE" id="PS50828">
    <property type="entry name" value="SMR"/>
    <property type="match status" value="1"/>
</dbReference>
<name>F4PM09_CACFS</name>
<feature type="compositionally biased region" description="Low complexity" evidence="2">
    <location>
        <begin position="67"/>
        <end position="90"/>
    </location>
</feature>
<evidence type="ECO:0000313" key="6">
    <source>
        <dbReference type="Proteomes" id="UP000007797"/>
    </source>
</evidence>
<evidence type="ECO:0000313" key="5">
    <source>
        <dbReference type="EMBL" id="EGG22712.1"/>
    </source>
</evidence>
<dbReference type="OrthoDB" id="20659at2759"/>
<feature type="compositionally biased region" description="Low complexity" evidence="2">
    <location>
        <begin position="240"/>
        <end position="302"/>
    </location>
</feature>
<dbReference type="RefSeq" id="XP_004360563.1">
    <property type="nucleotide sequence ID" value="XM_004360506.1"/>
</dbReference>
<evidence type="ECO:0000256" key="2">
    <source>
        <dbReference type="SAM" id="MobiDB-lite"/>
    </source>
</evidence>